<feature type="transmembrane region" description="Helical" evidence="1">
    <location>
        <begin position="140"/>
        <end position="158"/>
    </location>
</feature>
<keyword evidence="1" id="KW-0472">Membrane</keyword>
<dbReference type="Proteomes" id="UP000800200">
    <property type="component" value="Unassembled WGS sequence"/>
</dbReference>
<sequence>RSKSLAPETLSGVFSRRCFWWLNGMLLRGYQSLIRPEQLDPIKDDFASKNLLDNLQRSYDQGEKMNMALASLQLIREPAVSQKKSHRLLKSCPSASKSSTLAPVLPRFGVAGFRYAQPFLFGAIISFMQKPTTGRRRNDGYGLIAATGLLYLSLAISITY</sequence>
<dbReference type="AlphaFoldDB" id="A0A6A6ECP0"/>
<evidence type="ECO:0000313" key="2">
    <source>
        <dbReference type="EMBL" id="KAF2188572.1"/>
    </source>
</evidence>
<keyword evidence="3" id="KW-1185">Reference proteome</keyword>
<feature type="non-terminal residue" evidence="2">
    <location>
        <position position="1"/>
    </location>
</feature>
<evidence type="ECO:0000313" key="3">
    <source>
        <dbReference type="Proteomes" id="UP000800200"/>
    </source>
</evidence>
<organism evidence="2 3">
    <name type="scientific">Zopfia rhizophila CBS 207.26</name>
    <dbReference type="NCBI Taxonomy" id="1314779"/>
    <lineage>
        <taxon>Eukaryota</taxon>
        <taxon>Fungi</taxon>
        <taxon>Dikarya</taxon>
        <taxon>Ascomycota</taxon>
        <taxon>Pezizomycotina</taxon>
        <taxon>Dothideomycetes</taxon>
        <taxon>Dothideomycetes incertae sedis</taxon>
        <taxon>Zopfiaceae</taxon>
        <taxon>Zopfia</taxon>
    </lineage>
</organism>
<proteinExistence type="predicted"/>
<dbReference type="OrthoDB" id="6500128at2759"/>
<name>A0A6A6ECP0_9PEZI</name>
<keyword evidence="1" id="KW-1133">Transmembrane helix</keyword>
<keyword evidence="1" id="KW-0812">Transmembrane</keyword>
<accession>A0A6A6ECP0</accession>
<gene>
    <name evidence="2" type="ORF">K469DRAFT_565963</name>
</gene>
<reference evidence="2" key="1">
    <citation type="journal article" date="2020" name="Stud. Mycol.">
        <title>101 Dothideomycetes genomes: a test case for predicting lifestyles and emergence of pathogens.</title>
        <authorList>
            <person name="Haridas S."/>
            <person name="Albert R."/>
            <person name="Binder M."/>
            <person name="Bloem J."/>
            <person name="Labutti K."/>
            <person name="Salamov A."/>
            <person name="Andreopoulos B."/>
            <person name="Baker S."/>
            <person name="Barry K."/>
            <person name="Bills G."/>
            <person name="Bluhm B."/>
            <person name="Cannon C."/>
            <person name="Castanera R."/>
            <person name="Culley D."/>
            <person name="Daum C."/>
            <person name="Ezra D."/>
            <person name="Gonzalez J."/>
            <person name="Henrissat B."/>
            <person name="Kuo A."/>
            <person name="Liang C."/>
            <person name="Lipzen A."/>
            <person name="Lutzoni F."/>
            <person name="Magnuson J."/>
            <person name="Mondo S."/>
            <person name="Nolan M."/>
            <person name="Ohm R."/>
            <person name="Pangilinan J."/>
            <person name="Park H.-J."/>
            <person name="Ramirez L."/>
            <person name="Alfaro M."/>
            <person name="Sun H."/>
            <person name="Tritt A."/>
            <person name="Yoshinaga Y."/>
            <person name="Zwiers L.-H."/>
            <person name="Turgeon B."/>
            <person name="Goodwin S."/>
            <person name="Spatafora J."/>
            <person name="Crous P."/>
            <person name="Grigoriev I."/>
        </authorList>
    </citation>
    <scope>NUCLEOTIDE SEQUENCE</scope>
    <source>
        <strain evidence="2">CBS 207.26</strain>
    </source>
</reference>
<evidence type="ECO:0000256" key="1">
    <source>
        <dbReference type="SAM" id="Phobius"/>
    </source>
</evidence>
<dbReference type="EMBL" id="ML994623">
    <property type="protein sequence ID" value="KAF2188572.1"/>
    <property type="molecule type" value="Genomic_DNA"/>
</dbReference>
<protein>
    <submittedName>
        <fullName evidence="2">Uncharacterized protein</fullName>
    </submittedName>
</protein>